<evidence type="ECO:0000256" key="2">
    <source>
        <dbReference type="ARBA" id="ARBA00022771"/>
    </source>
</evidence>
<keyword evidence="1" id="KW-0479">Metal-binding</keyword>
<dbReference type="InterPro" id="IPR047503">
    <property type="entry name" value="UBR-box_UBR5"/>
</dbReference>
<keyword evidence="3" id="KW-0862">Zinc</keyword>
<dbReference type="PROSITE" id="PS51157">
    <property type="entry name" value="ZF_UBR"/>
    <property type="match status" value="1"/>
</dbReference>
<evidence type="ECO:0000313" key="8">
    <source>
        <dbReference type="Proteomes" id="UP001217089"/>
    </source>
</evidence>
<dbReference type="PANTHER" id="PTHR46276:SF1">
    <property type="entry name" value="E3 UBIQUITIN-PROTEIN LIGASE UBR5"/>
    <property type="match status" value="1"/>
</dbReference>
<keyword evidence="8" id="KW-1185">Reference proteome</keyword>
<feature type="zinc finger region" description="UBR-type" evidence="4">
    <location>
        <begin position="1163"/>
        <end position="1231"/>
    </location>
</feature>
<dbReference type="InterPro" id="IPR009091">
    <property type="entry name" value="RCC1/BLIP-II"/>
</dbReference>
<dbReference type="Proteomes" id="UP001217089">
    <property type="component" value="Unassembled WGS sequence"/>
</dbReference>
<dbReference type="InterPro" id="IPR024725">
    <property type="entry name" value="UBR5_UBA"/>
</dbReference>
<evidence type="ECO:0000256" key="1">
    <source>
        <dbReference type="ARBA" id="ARBA00022723"/>
    </source>
</evidence>
<evidence type="ECO:0000259" key="6">
    <source>
        <dbReference type="PROSITE" id="PS51157"/>
    </source>
</evidence>
<organism evidence="7 8">
    <name type="scientific">Tegillarca granosa</name>
    <name type="common">Malaysian cockle</name>
    <name type="synonym">Anadara granosa</name>
    <dbReference type="NCBI Taxonomy" id="220873"/>
    <lineage>
        <taxon>Eukaryota</taxon>
        <taxon>Metazoa</taxon>
        <taxon>Spiralia</taxon>
        <taxon>Lophotrochozoa</taxon>
        <taxon>Mollusca</taxon>
        <taxon>Bivalvia</taxon>
        <taxon>Autobranchia</taxon>
        <taxon>Pteriomorphia</taxon>
        <taxon>Arcoida</taxon>
        <taxon>Arcoidea</taxon>
        <taxon>Arcidae</taxon>
        <taxon>Tegillarca</taxon>
    </lineage>
</organism>
<dbReference type="InterPro" id="IPR003126">
    <property type="entry name" value="Znf_UBR"/>
</dbReference>
<dbReference type="SMART" id="SM00396">
    <property type="entry name" value="ZnF_UBR1"/>
    <property type="match status" value="1"/>
</dbReference>
<dbReference type="Gene3D" id="1.10.8.10">
    <property type="entry name" value="DNA helicase RuvA subunit, C-terminal domain"/>
    <property type="match status" value="1"/>
</dbReference>
<dbReference type="Gene3D" id="2.130.10.30">
    <property type="entry name" value="Regulator of chromosome condensation 1/beta-lactamase-inhibitor protein II"/>
    <property type="match status" value="1"/>
</dbReference>
<protein>
    <recommendedName>
        <fullName evidence="6">UBR-type domain-containing protein</fullName>
    </recommendedName>
</protein>
<dbReference type="PANTHER" id="PTHR46276">
    <property type="entry name" value="E3 UBIQUITIN-PROTEIN LIGASE UBR5"/>
    <property type="match status" value="1"/>
</dbReference>
<name>A0ABQ9FXN0_TEGGR</name>
<dbReference type="SUPFAM" id="SSF50985">
    <property type="entry name" value="RCC1/BLIP-II"/>
    <property type="match status" value="1"/>
</dbReference>
<dbReference type="CDD" id="cd19675">
    <property type="entry name" value="UBR-box_UBR5"/>
    <property type="match status" value="1"/>
</dbReference>
<evidence type="ECO:0000256" key="5">
    <source>
        <dbReference type="SAM" id="MobiDB-lite"/>
    </source>
</evidence>
<gene>
    <name evidence="7" type="ORF">KUTeg_000467</name>
</gene>
<evidence type="ECO:0000256" key="4">
    <source>
        <dbReference type="PROSITE-ProRule" id="PRU00508"/>
    </source>
</evidence>
<dbReference type="EMBL" id="JARBDR010000018">
    <property type="protein sequence ID" value="KAJ8321996.1"/>
    <property type="molecule type" value="Genomic_DNA"/>
</dbReference>
<reference evidence="7 8" key="1">
    <citation type="submission" date="2022-12" db="EMBL/GenBank/DDBJ databases">
        <title>Chromosome-level genome of Tegillarca granosa.</title>
        <authorList>
            <person name="Kim J."/>
        </authorList>
    </citation>
    <scope>NUCLEOTIDE SEQUENCE [LARGE SCALE GENOMIC DNA]</scope>
    <source>
        <strain evidence="7">Teg-2019</strain>
        <tissue evidence="7">Adductor muscle</tissue>
    </source>
</reference>
<keyword evidence="2" id="KW-0863">Zinc-finger</keyword>
<feature type="region of interest" description="Disordered" evidence="5">
    <location>
        <begin position="577"/>
        <end position="638"/>
    </location>
</feature>
<accession>A0ABQ9FXN0</accession>
<dbReference type="Pfam" id="PF11547">
    <property type="entry name" value="E3_UbLigase_EDD"/>
    <property type="match status" value="1"/>
</dbReference>
<comment type="caution">
    <text evidence="7">The sequence shown here is derived from an EMBL/GenBank/DDBJ whole genome shotgun (WGS) entry which is preliminary data.</text>
</comment>
<evidence type="ECO:0000256" key="3">
    <source>
        <dbReference type="ARBA" id="ARBA00022833"/>
    </source>
</evidence>
<feature type="compositionally biased region" description="Basic and acidic residues" evidence="5">
    <location>
        <begin position="584"/>
        <end position="599"/>
    </location>
</feature>
<dbReference type="CDD" id="cd14423">
    <property type="entry name" value="CUE_UBR5"/>
    <property type="match status" value="1"/>
</dbReference>
<evidence type="ECO:0000313" key="7">
    <source>
        <dbReference type="EMBL" id="KAJ8321996.1"/>
    </source>
</evidence>
<sequence>MTSIHCVVHPLPGTDDQLNDRLREIAERISHHGFTSPSAFSAIRNVSVTQCVVGPGFIAMLLEDGRVCRVSFSIINDRLDLSKNDNKRSLPKSSIKTIRPERTERSAIPRNTTQVVESPLVLVSDVLGTNAESVTGRWGSTTAAAPATGGTAPRTNQQAYSRMQRAVHASRGRRSGVIVGTRPLVPASVVPEELINQCQVVLQGKSRNLIIRELQRTNLDVNLAVNNLLSRDDEGEGDDDDSQDSYMPDDLISLLDSGMHNDHPSVIIDADAMFNEDMFGYSSLRNRGSGTRSRLGDRTRDLDIDRERESIFRIRDRRRLDSTLRDEALKALDRDKADAIATDGSKKQANPGQTPLYFGEELQFWNDKDASGLRFTHMAAMHSELVCIGTNGQLYSWKWHDPEPYRHHDNPAIHHPKVLSLGLQNEKIVGLSACNVRASVFTESDKVATWIDETLNTVATKLEHPAQTFPEFQTDKIVSLHTCSLYTCARLESGALYWWGVMPFAQRKKLVEKTKKKKSKDSGSCSDVVAGSLVCLRSSPMYHAGALGFATIDGVPKVGQLLESAWSLSDHCRFKLLKTPPSEPKPEPKVEVKPSESRIEMPPPPSPDSSTCSDHSGPTLVSPASLKRKKAPTPVKEVEKKDEEAWPLKNVIFVEDVKTIPVGKVLKVDGAYAAVKFQTKDSGDINKEDLTSLLQDCRLLRKDELQVVKSVSSPRLPDCFQKMPKKVTISENGQILAVAVDCEGIHVIARAGTRLSHIVYNLSTGKVEQDSPFPTDAQSFMGNHRSDITLHNTGDELLVQLQDGNGAIYPLAKNNTDGIRDPLWLNLPPVRSLGMRVHCLNNVIGNMKNKAAVLVLAIEHQYLVPHILRCDVEKVKSIITSLEQDQESTQNLKYLQDVLQEHCDGNRNILHTCVAMCVPTSNKDYDTDNQAAASAIPTPATATTTSSSFSSALEAINAVSSAVDALAAIQSRNTDPAGRGVSLREMMRRASSAARAVSGMDVRDPEREESGIAIPTLSWPPDPPPSYESLHPDMDLSRNIQIPVMKDPVMVQEFSTVSMPPVKLEEKERRINAGQILRLLCESPVFKPHLKDLLSKRNAEGCTPFMQAVRGRAYAAGLTLLEYAKSVATTDKGEVDKTVLMSMLYPTGSSLDNSPLQILCCNDTCSFTWTGREHIKQDIFECKTCGLTGSLCCCTECARVCHKGHDCKMKRTSPTAYCDCWEKCKCKALIAGQQGPRNELLNRLLAETDLVTLPNSRGENILLFLVQTVGRQLVEQRQYRPNRSRVAVPRKTIPADLDVEMPEHDLEPPRFSRRALERILNDWTAVKAMIMSGKKQHGSSSPDVVYEDQMYLDSQSGTARLDKFTHCLLVKCSVEMLDTLLTTLIREMQNENVEGRKSDAKAVTRRFVRSVARIFVVLNVEMTPTASKRKSINLSASCQPLMRCRRAFQALINISIEELCEIANSLIAPVRMGVSRPTAPVLISISKWRSNTRK</sequence>
<feature type="domain" description="UBR-type" evidence="6">
    <location>
        <begin position="1163"/>
        <end position="1231"/>
    </location>
</feature>
<proteinExistence type="predicted"/>